<name>A0A445N1L1_9BACT</name>
<organism evidence="1">
    <name type="scientific">uncultured Desulfobacterium sp</name>
    <dbReference type="NCBI Taxonomy" id="201089"/>
    <lineage>
        <taxon>Bacteria</taxon>
        <taxon>Pseudomonadati</taxon>
        <taxon>Thermodesulfobacteriota</taxon>
        <taxon>Desulfobacteria</taxon>
        <taxon>Desulfobacterales</taxon>
        <taxon>Desulfobacteriaceae</taxon>
        <taxon>Desulfobacterium</taxon>
        <taxon>environmental samples</taxon>
    </lineage>
</organism>
<gene>
    <name evidence="1" type="ORF">PITCH_A650009</name>
</gene>
<evidence type="ECO:0000313" key="1">
    <source>
        <dbReference type="EMBL" id="SPD75588.1"/>
    </source>
</evidence>
<reference evidence="1" key="1">
    <citation type="submission" date="2018-01" db="EMBL/GenBank/DDBJ databases">
        <authorList>
            <person name="Regsiter A."/>
            <person name="William W."/>
        </authorList>
    </citation>
    <scope>NUCLEOTIDE SEQUENCE</scope>
    <source>
        <strain evidence="1">TRIP AH-1</strain>
    </source>
</reference>
<dbReference type="EMBL" id="OJIN01000209">
    <property type="protein sequence ID" value="SPD75588.1"/>
    <property type="molecule type" value="Genomic_DNA"/>
</dbReference>
<sequence>MQFETIVGAVFHTAAAVDADKGLSPIIQINGVNRAGRLASATKDAELFLNHNTSAPTL</sequence>
<dbReference type="AlphaFoldDB" id="A0A445N1L1"/>
<protein>
    <submittedName>
        <fullName evidence="1">Uncharacterized protein</fullName>
    </submittedName>
</protein>
<accession>A0A445N1L1</accession>
<proteinExistence type="predicted"/>